<dbReference type="AlphaFoldDB" id="A0A1Q8SN05"/>
<dbReference type="InterPro" id="IPR038607">
    <property type="entry name" value="PhoD-like_sf"/>
</dbReference>
<dbReference type="Gene3D" id="3.60.21.70">
    <property type="entry name" value="PhoD-like phosphatase"/>
    <property type="match status" value="1"/>
</dbReference>
<evidence type="ECO:0000313" key="3">
    <source>
        <dbReference type="Proteomes" id="UP000186878"/>
    </source>
</evidence>
<feature type="domain" description="PhoD-like phosphatase metallophosphatase" evidence="1">
    <location>
        <begin position="294"/>
        <end position="566"/>
    </location>
</feature>
<gene>
    <name evidence="2" type="ORF">BTW07_17555</name>
</gene>
<dbReference type="SUPFAM" id="SSF56300">
    <property type="entry name" value="Metallo-dependent phosphatases"/>
    <property type="match status" value="1"/>
</dbReference>
<dbReference type="STRING" id="404433.BTW07_17555"/>
<dbReference type="OrthoDB" id="9795624at2"/>
<dbReference type="Pfam" id="PF09423">
    <property type="entry name" value="PhoD"/>
    <property type="match status" value="1"/>
</dbReference>
<evidence type="ECO:0000313" key="2">
    <source>
        <dbReference type="EMBL" id="OLO02839.1"/>
    </source>
</evidence>
<comment type="caution">
    <text evidence="2">The sequence shown here is derived from an EMBL/GenBank/DDBJ whole genome shotgun (WGS) entry which is preliminary data.</text>
</comment>
<dbReference type="PANTHER" id="PTHR37031">
    <property type="entry name" value="METALLOPHOSPHATASE BINDING DOMAIN PROTEIN"/>
    <property type="match status" value="1"/>
</dbReference>
<keyword evidence="3" id="KW-1185">Reference proteome</keyword>
<accession>A0A1Q8SN05</accession>
<sequence>MDAFRNDDLSDDLPDILAGPLLRRAAPRRLVLWLAASRALELQLTLSSDEGDRTHDLSAATTRLAVGTHAHLHLIDLQLDDPLPLDVVIGYDLAYRVAAEGECSEWEGAGWRSMRDWGESLCYDGEPLPTLVLRSRYDNLLHGSCRKPHHPSQDGLVRADRWLSERHRDSAARPAALLMTGDQIYADDVAGPMLAAIHSLIARLGLHDECLEGTDIASGSELYARDETYYHRDDLLPAIRSTEALREKFFGGVRKPIFTTASAENHLITFAELLAMYLLVWSPTPWRLIEVEMPQLAAEELDRYRGEQQHIDAFVAGLPGVARLLAHLPTLMIFDDHDVTDDWNLSAAWEAAVYEHPFSRRIVGNALIAYLLCQGWGNDPDGLAEPLEACRAWIDSASASGRLDCERQNQLVTQLLRFTGWGYTIDSTPRLVVLDTRTRRWRSERRLHHPSGLMDWEALSEFQQELLEEPSVIIVSPAPIFGVKLIEGIQRAFTWFGKPLLVDAENWMAHPGAAHTMLNILRHSRTPQRYVILSGDVHYSFVYAITIRQRRNSPRMWQITSSGLKNTFPDTLLDWFDRLNRWLYAPWSPLNWLTKRRRMAVDPYYPERASKGERLWNRAGVGQILLDDQGAPCEVTQLGSDDCDTRFHEAHR</sequence>
<dbReference type="InterPro" id="IPR029052">
    <property type="entry name" value="Metallo-depent_PP-like"/>
</dbReference>
<protein>
    <recommendedName>
        <fullName evidence="1">PhoD-like phosphatase metallophosphatase domain-containing protein</fullName>
    </recommendedName>
</protein>
<reference evidence="2 3" key="1">
    <citation type="submission" date="2016-12" db="EMBL/GenBank/DDBJ databases">
        <title>Draft genome sequences of strains Salinicola socius SMB35, Salinicola sp. MH3R3-1 and Chromohalobacter sp. SMB17 from the Verkhnekamsk potash mining region of Russia.</title>
        <authorList>
            <person name="Mavrodi D.V."/>
            <person name="Olsson B.E."/>
            <person name="Korsakova E.S."/>
            <person name="Pyankova A."/>
            <person name="Mavrodi O.V."/>
            <person name="Plotnikova E.G."/>
        </authorList>
    </citation>
    <scope>NUCLEOTIDE SEQUENCE [LARGE SCALE GENOMIC DNA]</scope>
    <source>
        <strain evidence="2 3">SMB35</strain>
    </source>
</reference>
<dbReference type="InterPro" id="IPR018946">
    <property type="entry name" value="PhoD-like_MPP"/>
</dbReference>
<organism evidence="2 3">
    <name type="scientific">Salinicola socius</name>
    <dbReference type="NCBI Taxonomy" id="404433"/>
    <lineage>
        <taxon>Bacteria</taxon>
        <taxon>Pseudomonadati</taxon>
        <taxon>Pseudomonadota</taxon>
        <taxon>Gammaproteobacteria</taxon>
        <taxon>Oceanospirillales</taxon>
        <taxon>Halomonadaceae</taxon>
        <taxon>Salinicola</taxon>
    </lineage>
</organism>
<dbReference type="PANTHER" id="PTHR37031:SF2">
    <property type="entry name" value="PHOD-LIKE PHOSPHATASE METALLOPHOSPHATASE DOMAIN-CONTAINING PROTEIN"/>
    <property type="match status" value="1"/>
</dbReference>
<name>A0A1Q8SN05_9GAMM</name>
<proteinExistence type="predicted"/>
<dbReference type="Proteomes" id="UP000186878">
    <property type="component" value="Unassembled WGS sequence"/>
</dbReference>
<evidence type="ECO:0000259" key="1">
    <source>
        <dbReference type="Pfam" id="PF09423"/>
    </source>
</evidence>
<dbReference type="EMBL" id="MSDO01000029">
    <property type="protein sequence ID" value="OLO02839.1"/>
    <property type="molecule type" value="Genomic_DNA"/>
</dbReference>